<name>A0A5N5PRH8_PANHP</name>
<feature type="signal peptide" evidence="3">
    <location>
        <begin position="1"/>
        <end position="17"/>
    </location>
</feature>
<keyword evidence="3" id="KW-0732">Signal</keyword>
<keyword evidence="2" id="KW-0812">Transmembrane</keyword>
<accession>A0A5N5PRH8</accession>
<comment type="caution">
    <text evidence="4">The sequence shown here is derived from an EMBL/GenBank/DDBJ whole genome shotgun (WGS) entry which is preliminary data.</text>
</comment>
<feature type="region of interest" description="Disordered" evidence="1">
    <location>
        <begin position="451"/>
        <end position="476"/>
    </location>
</feature>
<keyword evidence="5" id="KW-1185">Reference proteome</keyword>
<proteinExistence type="predicted"/>
<protein>
    <recommendedName>
        <fullName evidence="6">Immunoglobulin subtype domain-containing protein</fullName>
    </recommendedName>
</protein>
<dbReference type="AlphaFoldDB" id="A0A5N5PRH8"/>
<evidence type="ECO:0000256" key="1">
    <source>
        <dbReference type="SAM" id="MobiDB-lite"/>
    </source>
</evidence>
<organism evidence="4 5">
    <name type="scientific">Pangasianodon hypophthalmus</name>
    <name type="common">Striped catfish</name>
    <name type="synonym">Helicophagus hypophthalmus</name>
    <dbReference type="NCBI Taxonomy" id="310915"/>
    <lineage>
        <taxon>Eukaryota</taxon>
        <taxon>Metazoa</taxon>
        <taxon>Chordata</taxon>
        <taxon>Craniata</taxon>
        <taxon>Vertebrata</taxon>
        <taxon>Euteleostomi</taxon>
        <taxon>Actinopterygii</taxon>
        <taxon>Neopterygii</taxon>
        <taxon>Teleostei</taxon>
        <taxon>Ostariophysi</taxon>
        <taxon>Siluriformes</taxon>
        <taxon>Pangasiidae</taxon>
        <taxon>Pangasianodon</taxon>
    </lineage>
</organism>
<keyword evidence="2" id="KW-0472">Membrane</keyword>
<dbReference type="Proteomes" id="UP000327468">
    <property type="component" value="Chromosome 3"/>
</dbReference>
<reference evidence="4 5" key="1">
    <citation type="submission" date="2019-06" db="EMBL/GenBank/DDBJ databases">
        <title>A chromosome-scale genome assembly of the striped catfish, Pangasianodon hypophthalmus.</title>
        <authorList>
            <person name="Wen M."/>
            <person name="Zahm M."/>
            <person name="Roques C."/>
            <person name="Cabau C."/>
            <person name="Klopp C."/>
            <person name="Donnadieu C."/>
            <person name="Jouanno E."/>
            <person name="Avarre J.-C."/>
            <person name="Campet M."/>
            <person name="Ha T.T.T."/>
            <person name="Dugue R."/>
            <person name="Lampietro C."/>
            <person name="Louis A."/>
            <person name="Herpin A."/>
            <person name="Echchiki A."/>
            <person name="Berthelot C."/>
            <person name="Parey E."/>
            <person name="Roest-Crollius H."/>
            <person name="Braasch I."/>
            <person name="Postlethwait J."/>
            <person name="Bobe J."/>
            <person name="Montfort J."/>
            <person name="Bouchez O."/>
            <person name="Begum T."/>
            <person name="Schartl M."/>
            <person name="Guiguen Y."/>
        </authorList>
    </citation>
    <scope>NUCLEOTIDE SEQUENCE [LARGE SCALE GENOMIC DNA]</scope>
    <source>
        <strain evidence="4 5">Indonesia</strain>
        <tissue evidence="4">Blood</tissue>
    </source>
</reference>
<evidence type="ECO:0008006" key="6">
    <source>
        <dbReference type="Google" id="ProtNLM"/>
    </source>
</evidence>
<evidence type="ECO:0000256" key="3">
    <source>
        <dbReference type="SAM" id="SignalP"/>
    </source>
</evidence>
<sequence length="476" mass="53572">MWEFWLLLLAGNFIAESWNLNINHLEVTYGQQLSITITSATQKIEFTSMNKLRSYIIWSRRIQPKKGQVIVSGEERRFIINSVTFDDQGNYTEWNFWDKVASVHVVKVLSKRRIQGCMPGKNLSISLDGLSKDDVKLQFSSKDFNLTLVERGLPVGNNHSGYWGRIQVTTKNIQVLIVDGSDVGKYTLTDRENNTVMIVTLNMAGCELKTTQLKLMHGEEFSIKLPIWFKKLEFSSVNEVQSVIWPSCAQNTRKYVKGSGFQRQFIISPVTFNDQGTYTQWNYRNKASSICKLEVVYADHVQDCVAGKNLSISLDGLSKDDVTLRFTNHEFNITLAEHGTPVGNLHKHFSDRIKVTSSEILVLNIETSHMGIYTLTDREDRKVKVITPNFVSQPNPLLALLLLLCIPPCVCCCYGNMIYKKCTQKTTTTITTTTTTTVSAVKFENQSPLLASSPGHMSTEAPADSTLVQSPAPSTD</sequence>
<feature type="chain" id="PRO_5024277503" description="Immunoglobulin subtype domain-containing protein" evidence="3">
    <location>
        <begin position="18"/>
        <end position="476"/>
    </location>
</feature>
<evidence type="ECO:0000313" key="5">
    <source>
        <dbReference type="Proteomes" id="UP000327468"/>
    </source>
</evidence>
<feature type="compositionally biased region" description="Polar residues" evidence="1">
    <location>
        <begin position="466"/>
        <end position="476"/>
    </location>
</feature>
<evidence type="ECO:0000313" key="4">
    <source>
        <dbReference type="EMBL" id="KAB5581457.1"/>
    </source>
</evidence>
<keyword evidence="2" id="KW-1133">Transmembrane helix</keyword>
<gene>
    <name evidence="4" type="ORF">PHYPO_G00175980</name>
</gene>
<evidence type="ECO:0000256" key="2">
    <source>
        <dbReference type="SAM" id="Phobius"/>
    </source>
</evidence>
<feature type="transmembrane region" description="Helical" evidence="2">
    <location>
        <begin position="397"/>
        <end position="419"/>
    </location>
</feature>
<dbReference type="EMBL" id="VFJC01000004">
    <property type="protein sequence ID" value="KAB5581457.1"/>
    <property type="molecule type" value="Genomic_DNA"/>
</dbReference>